<evidence type="ECO:0000256" key="5">
    <source>
        <dbReference type="ARBA" id="ARBA00022989"/>
    </source>
</evidence>
<name>A0A061SRI0_9RHOB</name>
<dbReference type="EMBL" id="QBKU01000014">
    <property type="protein sequence ID" value="PTX65123.1"/>
    <property type="molecule type" value="Genomic_DNA"/>
</dbReference>
<feature type="transmembrane region" description="Helical" evidence="7">
    <location>
        <begin position="42"/>
        <end position="62"/>
    </location>
</feature>
<evidence type="ECO:0000256" key="1">
    <source>
        <dbReference type="ARBA" id="ARBA00004651"/>
    </source>
</evidence>
<keyword evidence="8" id="KW-0969">Cilium</keyword>
<dbReference type="RefSeq" id="WP_025048532.1">
    <property type="nucleotide sequence ID" value="NZ_CANMAK010000013.1"/>
</dbReference>
<evidence type="ECO:0000313" key="10">
    <source>
        <dbReference type="Proteomes" id="UP000027337"/>
    </source>
</evidence>
<keyword evidence="6 7" id="KW-0472">Membrane</keyword>
<dbReference type="PANTHER" id="PTHR30065">
    <property type="entry name" value="FLAGELLAR BIOSYNTHETIC PROTEIN FLIR"/>
    <property type="match status" value="1"/>
</dbReference>
<evidence type="ECO:0000256" key="6">
    <source>
        <dbReference type="ARBA" id="ARBA00023136"/>
    </source>
</evidence>
<dbReference type="Proteomes" id="UP000244092">
    <property type="component" value="Unassembled WGS sequence"/>
</dbReference>
<protein>
    <submittedName>
        <fullName evidence="8">Flagellar biosynthesis protein</fullName>
    </submittedName>
    <submittedName>
        <fullName evidence="9">Flagellar biosynthetic protein FliR</fullName>
    </submittedName>
</protein>
<evidence type="ECO:0000256" key="3">
    <source>
        <dbReference type="ARBA" id="ARBA00022475"/>
    </source>
</evidence>
<evidence type="ECO:0000313" key="9">
    <source>
        <dbReference type="EMBL" id="PTX65123.1"/>
    </source>
</evidence>
<keyword evidence="8" id="KW-0966">Cell projection</keyword>
<comment type="similarity">
    <text evidence="2">Belongs to the FliR/MopE/SpaR family.</text>
</comment>
<proteinExistence type="inferred from homology"/>
<dbReference type="GO" id="GO:0006605">
    <property type="term" value="P:protein targeting"/>
    <property type="evidence" value="ECO:0007669"/>
    <property type="project" value="InterPro"/>
</dbReference>
<dbReference type="Pfam" id="PF01311">
    <property type="entry name" value="Bac_export_1"/>
    <property type="match status" value="1"/>
</dbReference>
<keyword evidence="4 7" id="KW-0812">Transmembrane</keyword>
<keyword evidence="10" id="KW-1185">Reference proteome</keyword>
<evidence type="ECO:0000256" key="2">
    <source>
        <dbReference type="ARBA" id="ARBA00009772"/>
    </source>
</evidence>
<feature type="transmembrane region" description="Helical" evidence="7">
    <location>
        <begin position="211"/>
        <end position="235"/>
    </location>
</feature>
<keyword evidence="3" id="KW-1003">Cell membrane</keyword>
<dbReference type="InterPro" id="IPR002010">
    <property type="entry name" value="T3SS_IM_R"/>
</dbReference>
<dbReference type="PANTHER" id="PTHR30065:SF8">
    <property type="entry name" value="FLAGELLAR BIOSYNTHETIC PROTEIN FLIR"/>
    <property type="match status" value="1"/>
</dbReference>
<dbReference type="AlphaFoldDB" id="A0A061SRI0"/>
<dbReference type="GO" id="GO:0005886">
    <property type="term" value="C:plasma membrane"/>
    <property type="evidence" value="ECO:0007669"/>
    <property type="project" value="UniProtKB-SubCell"/>
</dbReference>
<feature type="transmembrane region" description="Helical" evidence="7">
    <location>
        <begin position="124"/>
        <end position="145"/>
    </location>
</feature>
<keyword evidence="5 7" id="KW-1133">Transmembrane helix</keyword>
<accession>A0A061SRI0</accession>
<keyword evidence="8" id="KW-0282">Flagellum</keyword>
<reference evidence="8 10" key="1">
    <citation type="journal article" date="2014" name="Genome Announc.">
        <title>Draft Genome Sequences of Two Isolates of the Roseobacter Group, Sulfitobacter sp. Strains 3SOLIMAR09 and 1FIGIMAR09, from Harbors of Mallorca Island (Mediterranean Sea).</title>
        <authorList>
            <person name="Mas-Llado M."/>
            <person name="Pina-Villalonga J.M."/>
            <person name="Brunet-Galmes I."/>
            <person name="Nogales B."/>
            <person name="Bosch R."/>
        </authorList>
    </citation>
    <scope>NUCLEOTIDE SEQUENCE [LARGE SCALE GENOMIC DNA]</scope>
    <source>
        <strain evidence="8 10">1FIGIMAR09</strain>
    </source>
</reference>
<dbReference type="PRINTS" id="PR00953">
    <property type="entry name" value="TYPE3IMRPROT"/>
</dbReference>
<feature type="transmembrane region" description="Helical" evidence="7">
    <location>
        <begin position="178"/>
        <end position="199"/>
    </location>
</feature>
<evidence type="ECO:0000313" key="8">
    <source>
        <dbReference type="EMBL" id="KAJ02029.1"/>
    </source>
</evidence>
<feature type="transmembrane region" description="Helical" evidence="7">
    <location>
        <begin position="68"/>
        <end position="91"/>
    </location>
</feature>
<evidence type="ECO:0000256" key="4">
    <source>
        <dbReference type="ARBA" id="ARBA00022692"/>
    </source>
</evidence>
<evidence type="ECO:0000256" key="7">
    <source>
        <dbReference type="SAM" id="Phobius"/>
    </source>
</evidence>
<organism evidence="8 10">
    <name type="scientific">Sulfitobacter mediterraneus</name>
    <dbReference type="NCBI Taxonomy" id="83219"/>
    <lineage>
        <taxon>Bacteria</taxon>
        <taxon>Pseudomonadati</taxon>
        <taxon>Pseudomonadota</taxon>
        <taxon>Alphaproteobacteria</taxon>
        <taxon>Rhodobacterales</taxon>
        <taxon>Roseobacteraceae</taxon>
        <taxon>Sulfitobacter</taxon>
    </lineage>
</organism>
<sequence>MSLDAFVTSLVLSYLVVFARLGSALIFMPAFGEVQIPIRARLSFALVLCAALLPITPVQAAMPDDPVALALMLGVEVTIGLWIGLTARILLSALQFAGFQVGQVSGLANAFGPSFGSFEGATMVATLMLISAVAMIFITDTHHIILRALLSSYEMFPPGQIMLEDMTDQLLKAAGQSLYIGTAVAAPFFVMGVVLNLGMGLANRMMPQLPVFFVAASLLIGAGLLILAISMPALLDFFISEFQDWLVGFKL</sequence>
<dbReference type="eggNOG" id="COG1684">
    <property type="taxonomic scope" value="Bacteria"/>
</dbReference>
<gene>
    <name evidence="9" type="ORF">C8N31_11441</name>
    <name evidence="8" type="ORF">PM02_15875</name>
</gene>
<feature type="transmembrane region" description="Helical" evidence="7">
    <location>
        <begin position="6"/>
        <end position="30"/>
    </location>
</feature>
<dbReference type="EMBL" id="JEMU01000015">
    <property type="protein sequence ID" value="KAJ02029.1"/>
    <property type="molecule type" value="Genomic_DNA"/>
</dbReference>
<dbReference type="OrthoDB" id="9779817at2"/>
<evidence type="ECO:0000313" key="11">
    <source>
        <dbReference type="Proteomes" id="UP000244092"/>
    </source>
</evidence>
<dbReference type="STRING" id="83219.PM02_15875"/>
<reference evidence="9 11" key="2">
    <citation type="submission" date="2018-04" db="EMBL/GenBank/DDBJ databases">
        <title>Genomic Encyclopedia of Archaeal and Bacterial Type Strains, Phase II (KMG-II): from individual species to whole genera.</title>
        <authorList>
            <person name="Goeker M."/>
        </authorList>
    </citation>
    <scope>NUCLEOTIDE SEQUENCE [LARGE SCALE GENOMIC DNA]</scope>
    <source>
        <strain evidence="9 11">DSM 12244</strain>
    </source>
</reference>
<comment type="caution">
    <text evidence="8">The sequence shown here is derived from an EMBL/GenBank/DDBJ whole genome shotgun (WGS) entry which is preliminary data.</text>
</comment>
<dbReference type="Proteomes" id="UP000027337">
    <property type="component" value="Unassembled WGS sequence"/>
</dbReference>
<comment type="subcellular location">
    <subcellularLocation>
        <location evidence="1">Cell membrane</location>
        <topology evidence="1">Multi-pass membrane protein</topology>
    </subcellularLocation>
</comment>